<comment type="caution">
    <text evidence="3">The sequence shown here is derived from an EMBL/GenBank/DDBJ whole genome shotgun (WGS) entry which is preliminary data.</text>
</comment>
<feature type="compositionally biased region" description="Pro residues" evidence="1">
    <location>
        <begin position="36"/>
        <end position="48"/>
    </location>
</feature>
<protein>
    <submittedName>
        <fullName evidence="3">Uncharacterized protein</fullName>
    </submittedName>
</protein>
<organism evidence="3 4">
    <name type="scientific">candidate division WWE3 bacterium CSP1-7</name>
    <dbReference type="NCBI Taxonomy" id="1576480"/>
    <lineage>
        <taxon>Bacteria</taxon>
        <taxon>Katanobacteria</taxon>
    </lineage>
</organism>
<feature type="region of interest" description="Disordered" evidence="1">
    <location>
        <begin position="36"/>
        <end position="71"/>
    </location>
</feature>
<accession>A0A0T5ZWU7</accession>
<feature type="compositionally biased region" description="Pro residues" evidence="1">
    <location>
        <begin position="57"/>
        <end position="71"/>
    </location>
</feature>
<evidence type="ECO:0000313" key="4">
    <source>
        <dbReference type="Proteomes" id="UP000051297"/>
    </source>
</evidence>
<feature type="chain" id="PRO_5006667478" evidence="2">
    <location>
        <begin position="28"/>
        <end position="280"/>
    </location>
</feature>
<proteinExistence type="predicted"/>
<evidence type="ECO:0000256" key="1">
    <source>
        <dbReference type="SAM" id="MobiDB-lite"/>
    </source>
</evidence>
<dbReference type="EMBL" id="LDXK01000005">
    <property type="protein sequence ID" value="KRT67277.1"/>
    <property type="molecule type" value="Genomic_DNA"/>
</dbReference>
<sequence>MNAKLMFALVLAFALAGCNGTVPPVTAEPTAVIPTEVPPTAVPSPTPTLEPTTIPTEVPPTPTLEPSPTPTVTPIPSVWEIAEKMLAECSLVFDMTQTPPSWMRADFSYGEASRWYIEEFFWRQWWRGNPTPSPDEYPTTAGPNTFSPTLAPLGEYELEIAVQIIAVHPEFVQVGPRGLRLWSFAIGTQMLRNNGKYHNPFGEVDQLFVTAPSGDFLPDEYENSFCPFSFLFTEFPPEENGDGDGILVGRAYLFYEVGGTDPFKLDGELREVIFTFPPVP</sequence>
<dbReference type="STRING" id="1576480.XU08_C0005G0038"/>
<feature type="signal peptide" evidence="2">
    <location>
        <begin position="1"/>
        <end position="27"/>
    </location>
</feature>
<dbReference type="Proteomes" id="UP000051297">
    <property type="component" value="Unassembled WGS sequence"/>
</dbReference>
<evidence type="ECO:0000256" key="2">
    <source>
        <dbReference type="SAM" id="SignalP"/>
    </source>
</evidence>
<dbReference type="AlphaFoldDB" id="A0A0T5ZWU7"/>
<gene>
    <name evidence="3" type="ORF">XU08_C0005G0038</name>
</gene>
<name>A0A0T5ZWU7_UNCKA</name>
<evidence type="ECO:0000313" key="3">
    <source>
        <dbReference type="EMBL" id="KRT67277.1"/>
    </source>
</evidence>
<keyword evidence="2" id="KW-0732">Signal</keyword>
<dbReference type="PROSITE" id="PS51257">
    <property type="entry name" value="PROKAR_LIPOPROTEIN"/>
    <property type="match status" value="1"/>
</dbReference>
<reference evidence="3 4" key="1">
    <citation type="submission" date="2015-05" db="EMBL/GenBank/DDBJ databases">
        <title>Critical biogeochemical functions in the subsurface are associated with bacteria from new phyla and little studied lineages.</title>
        <authorList>
            <person name="Hug L.A."/>
            <person name="Thomas B.C."/>
            <person name="Sharon I."/>
            <person name="Brown C.T."/>
            <person name="Sharma R."/>
            <person name="Hettich R.L."/>
            <person name="Wilkins M.J."/>
            <person name="Williams K.H."/>
            <person name="Singh A."/>
            <person name="Banfield J.F."/>
        </authorList>
    </citation>
    <scope>NUCLEOTIDE SEQUENCE [LARGE SCALE GENOMIC DNA]</scope>
    <source>
        <strain evidence="3">CSP1-7</strain>
    </source>
</reference>